<evidence type="ECO:0000256" key="1">
    <source>
        <dbReference type="SAM" id="Phobius"/>
    </source>
</evidence>
<gene>
    <name evidence="2" type="ORF">IBL26_12765</name>
</gene>
<evidence type="ECO:0000313" key="2">
    <source>
        <dbReference type="EMBL" id="MBC9207709.1"/>
    </source>
</evidence>
<sequence>MTPARLLGPLTMLAGVLFYGSSYSIEGQVDPFAIQAALALFAAGAILALAARHELVMSWLRSVLPQKEGDFSTAPPARRVTIRIRCHR</sequence>
<proteinExistence type="predicted"/>
<keyword evidence="1" id="KW-0472">Membrane</keyword>
<accession>A0ABR7RM82</accession>
<comment type="caution">
    <text evidence="2">The sequence shown here is derived from an EMBL/GenBank/DDBJ whole genome shotgun (WGS) entry which is preliminary data.</text>
</comment>
<protein>
    <submittedName>
        <fullName evidence="2">Uncharacterized protein</fullName>
    </submittedName>
</protein>
<dbReference type="EMBL" id="JACTVA010000021">
    <property type="protein sequence ID" value="MBC9207709.1"/>
    <property type="molecule type" value="Genomic_DNA"/>
</dbReference>
<evidence type="ECO:0000313" key="3">
    <source>
        <dbReference type="Proteomes" id="UP000626026"/>
    </source>
</evidence>
<reference evidence="2 3" key="1">
    <citation type="journal article" date="2013" name="Int. J. Syst. Evol. Microbiol.">
        <title>Roseomonas aerophila sp. nov., isolated from air.</title>
        <authorList>
            <person name="Kim S.J."/>
            <person name="Weon H.Y."/>
            <person name="Ahn J.H."/>
            <person name="Hong S.B."/>
            <person name="Seok S.J."/>
            <person name="Whang K.S."/>
            <person name="Kwon S.W."/>
        </authorList>
    </citation>
    <scope>NUCLEOTIDE SEQUENCE [LARGE SCALE GENOMIC DNA]</scope>
    <source>
        <strain evidence="2 3">NBRC 108923</strain>
    </source>
</reference>
<keyword evidence="1" id="KW-1133">Transmembrane helix</keyword>
<dbReference type="RefSeq" id="WP_187784876.1">
    <property type="nucleotide sequence ID" value="NZ_JACTVA010000021.1"/>
</dbReference>
<dbReference type="Proteomes" id="UP000626026">
    <property type="component" value="Unassembled WGS sequence"/>
</dbReference>
<keyword evidence="1" id="KW-0812">Transmembrane</keyword>
<feature type="transmembrane region" description="Helical" evidence="1">
    <location>
        <begin position="32"/>
        <end position="51"/>
    </location>
</feature>
<organism evidence="2 3">
    <name type="scientific">Teichococcus aerophilus</name>
    <dbReference type="NCBI Taxonomy" id="1224513"/>
    <lineage>
        <taxon>Bacteria</taxon>
        <taxon>Pseudomonadati</taxon>
        <taxon>Pseudomonadota</taxon>
        <taxon>Alphaproteobacteria</taxon>
        <taxon>Acetobacterales</taxon>
        <taxon>Roseomonadaceae</taxon>
        <taxon>Roseomonas</taxon>
    </lineage>
</organism>
<name>A0ABR7RM82_9PROT</name>
<keyword evidence="3" id="KW-1185">Reference proteome</keyword>